<evidence type="ECO:0000313" key="3">
    <source>
        <dbReference type="EMBL" id="AHF79006.1"/>
    </source>
</evidence>
<evidence type="ECO:0000313" key="4">
    <source>
        <dbReference type="Proteomes" id="UP000019028"/>
    </source>
</evidence>
<keyword evidence="1" id="KW-0378">Hydrolase</keyword>
<dbReference type="HOGENOM" id="CLU_015590_4_0_6"/>
<dbReference type="RefSeq" id="WP_025424126.1">
    <property type="nucleotide sequence ID" value="NZ_CP006569.1"/>
</dbReference>
<reference evidence="3 4" key="1">
    <citation type="journal article" date="2014" name="Genome Biol. Evol.">
        <title>Genome degeneration and adaptation in a nascent stage of symbiosis.</title>
        <authorList>
            <person name="Oakeson K.F."/>
            <person name="Gil R."/>
            <person name="Clayton A.L."/>
            <person name="Dunn D.M."/>
            <person name="von Niederhausern A.C."/>
            <person name="Hamil C."/>
            <person name="Aoyagi A."/>
            <person name="Duval B."/>
            <person name="Baca A."/>
            <person name="Silva F.J."/>
            <person name="Vallier A."/>
            <person name="Jackson D.G."/>
            <person name="Latorre A."/>
            <person name="Weiss R.B."/>
            <person name="Heddi A."/>
            <person name="Moya A."/>
            <person name="Dale C."/>
        </authorList>
    </citation>
    <scope>NUCLEOTIDE SEQUENCE [LARGE SCALE GENOMIC DNA]</scope>
    <source>
        <strain evidence="3 4">HS1</strain>
    </source>
</reference>
<accession>W0HYT5</accession>
<dbReference type="PANTHER" id="PTHR43056">
    <property type="entry name" value="PEPTIDASE S9 PROLYL OLIGOPEPTIDASE"/>
    <property type="match status" value="1"/>
</dbReference>
<dbReference type="KEGG" id="sod:Sant_4050"/>
<gene>
    <name evidence="3" type="ORF">Sant_4050</name>
</gene>
<dbReference type="InterPro" id="IPR000383">
    <property type="entry name" value="Xaa-Pro-like_dom"/>
</dbReference>
<dbReference type="NCBIfam" id="TIGR00976">
    <property type="entry name" value="CocE_NonD"/>
    <property type="match status" value="1"/>
</dbReference>
<dbReference type="Gene3D" id="1.10.3020.10">
    <property type="entry name" value="alpha-amino acid ester hydrolase ( Helical cap domain)"/>
    <property type="match status" value="1"/>
</dbReference>
<dbReference type="InterPro" id="IPR008979">
    <property type="entry name" value="Galactose-bd-like_sf"/>
</dbReference>
<dbReference type="Pfam" id="PF08530">
    <property type="entry name" value="PepX_C"/>
    <property type="match status" value="1"/>
</dbReference>
<proteinExistence type="predicted"/>
<dbReference type="OrthoDB" id="9806163at2"/>
<dbReference type="InterPro" id="IPR013736">
    <property type="entry name" value="Xaa-Pro_dipept_C"/>
</dbReference>
<sequence>MRIIETVWIPLSDGCRLAARLWLPDESSPVPAILEYLPYRRRDRHRGDDAVLHPGLAGCGYAALRVDMRGAGDSDGLMNDEYTLQEWRDACEVIAWIAAQDWCSGSVGLIGISWSGFNALQIAALRPPALKAIVTACSTDDRYADDMHYMGGALLNDNLQYGATLFTWTPTPPDPAIVGDRWKAMWLARLNAMDLPPAARWMQHPQRDDYWRSGSVCEDYGRITVPVLAVGGWADGYTNTVLRLLENLRGPRKGLIGPWGHAFPHIATPGPRIDFIGYVQRWFDQWLKGRETGIMAEPMLTYWQQRPEPPRARYVQRQGHWAAERRWPSADVRAHTLHLAPGRLQDTPAQFTATLSSPATTGLASGEWCPYGWGPDMPGDQREDDAGSLCFDGPPVATALQLLGRAEVRLELCADNPLAMLAVRLNAVAPDGTAIRVSYGLLNLAARNGFDRAEPLVPGHYYQINVLLKAAAFVLPAGYRLRVALSTCYWPLAAPLPVRPVLTVQRGSVILPLRDPDAEVCPPPALGDPWSPPPVPARVLVAPARGRQRVIRDMDDGETTLEVVRNLGAVELAETGLRLEALGREIYRVNAHDPAGARSEAWRSAGFHRGDWQARLEIHSLLTADAGGWRLESTLDAWDGEEPCFSRRWRLDFPFFSPPGDEPA</sequence>
<dbReference type="InterPro" id="IPR029058">
    <property type="entry name" value="AB_hydrolase_fold"/>
</dbReference>
<feature type="domain" description="Xaa-Pro dipeptidyl-peptidase C-terminal" evidence="2">
    <location>
        <begin position="280"/>
        <end position="521"/>
    </location>
</feature>
<evidence type="ECO:0000259" key="2">
    <source>
        <dbReference type="SMART" id="SM00939"/>
    </source>
</evidence>
<dbReference type="EMBL" id="CP006569">
    <property type="protein sequence ID" value="AHF79006.1"/>
    <property type="molecule type" value="Genomic_DNA"/>
</dbReference>
<dbReference type="Pfam" id="PF02129">
    <property type="entry name" value="Peptidase_S15"/>
    <property type="match status" value="1"/>
</dbReference>
<dbReference type="Gene3D" id="3.40.50.1820">
    <property type="entry name" value="alpha/beta hydrolase"/>
    <property type="match status" value="1"/>
</dbReference>
<dbReference type="SMART" id="SM00939">
    <property type="entry name" value="PepX_C"/>
    <property type="match status" value="1"/>
</dbReference>
<dbReference type="AlphaFoldDB" id="W0HYT5"/>
<dbReference type="InterPro" id="IPR005674">
    <property type="entry name" value="CocE/Ser_esterase"/>
</dbReference>
<protein>
    <submittedName>
        <fullName evidence="3">Putative acyl esterase</fullName>
    </submittedName>
</protein>
<name>W0HYT5_9GAMM</name>
<evidence type="ECO:0000256" key="1">
    <source>
        <dbReference type="ARBA" id="ARBA00022801"/>
    </source>
</evidence>
<dbReference type="SUPFAM" id="SSF53474">
    <property type="entry name" value="alpha/beta-Hydrolases"/>
    <property type="match status" value="1"/>
</dbReference>
<dbReference type="SUPFAM" id="SSF49785">
    <property type="entry name" value="Galactose-binding domain-like"/>
    <property type="match status" value="1"/>
</dbReference>
<dbReference type="PANTHER" id="PTHR43056:SF10">
    <property type="entry name" value="COCE_NOND FAMILY, PUTATIVE (AFU_ORTHOLOGUE AFUA_7G00600)-RELATED"/>
    <property type="match status" value="1"/>
</dbReference>
<dbReference type="GO" id="GO:0008239">
    <property type="term" value="F:dipeptidyl-peptidase activity"/>
    <property type="evidence" value="ECO:0007669"/>
    <property type="project" value="InterPro"/>
</dbReference>
<dbReference type="Proteomes" id="UP000019028">
    <property type="component" value="Chromosome"/>
</dbReference>
<dbReference type="InterPro" id="IPR050585">
    <property type="entry name" value="Xaa-Pro_dipeptidyl-ppase/CocE"/>
</dbReference>
<dbReference type="Gene3D" id="2.60.120.260">
    <property type="entry name" value="Galactose-binding domain-like"/>
    <property type="match status" value="1"/>
</dbReference>
<dbReference type="PATRIC" id="fig|1239307.3.peg.4469"/>
<organism evidence="3 4">
    <name type="scientific">Sodalis praecaptivus</name>
    <dbReference type="NCBI Taxonomy" id="1239307"/>
    <lineage>
        <taxon>Bacteria</taxon>
        <taxon>Pseudomonadati</taxon>
        <taxon>Pseudomonadota</taxon>
        <taxon>Gammaproteobacteria</taxon>
        <taxon>Enterobacterales</taxon>
        <taxon>Bruguierivoracaceae</taxon>
        <taxon>Sodalis</taxon>
    </lineage>
</organism>
<keyword evidence="4" id="KW-1185">Reference proteome</keyword>